<protein>
    <recommendedName>
        <fullName evidence="1">Heterokaryon incompatibility domain-containing protein</fullName>
    </recommendedName>
</protein>
<dbReference type="STRING" id="1245748.A0A3R7LWV4"/>
<name>A0A3R7LWV4_9EURO</name>
<accession>A0A3R7LWV4</accession>
<proteinExistence type="predicted"/>
<dbReference type="EMBL" id="NIDN02000135">
    <property type="protein sequence ID" value="RLL95836.1"/>
    <property type="molecule type" value="Genomic_DNA"/>
</dbReference>
<comment type="caution">
    <text evidence="2">The sequence shown here is derived from an EMBL/GenBank/DDBJ whole genome shotgun (WGS) entry which is preliminary data.</text>
</comment>
<evidence type="ECO:0000313" key="2">
    <source>
        <dbReference type="EMBL" id="RLL95836.1"/>
    </source>
</evidence>
<dbReference type="AlphaFoldDB" id="A0A3R7LWV4"/>
<keyword evidence="3" id="KW-1185">Reference proteome</keyword>
<dbReference type="Pfam" id="PF06985">
    <property type="entry name" value="HET"/>
    <property type="match status" value="1"/>
</dbReference>
<dbReference type="PANTHER" id="PTHR33112:SF16">
    <property type="entry name" value="HETEROKARYON INCOMPATIBILITY DOMAIN-CONTAINING PROTEIN"/>
    <property type="match status" value="1"/>
</dbReference>
<organism evidence="2 3">
    <name type="scientific">Aspergillus turcosus</name>
    <dbReference type="NCBI Taxonomy" id="1245748"/>
    <lineage>
        <taxon>Eukaryota</taxon>
        <taxon>Fungi</taxon>
        <taxon>Dikarya</taxon>
        <taxon>Ascomycota</taxon>
        <taxon>Pezizomycotina</taxon>
        <taxon>Eurotiomycetes</taxon>
        <taxon>Eurotiomycetidae</taxon>
        <taxon>Eurotiales</taxon>
        <taxon>Aspergillaceae</taxon>
        <taxon>Aspergillus</taxon>
        <taxon>Aspergillus subgen. Fumigati</taxon>
    </lineage>
</organism>
<evidence type="ECO:0000259" key="1">
    <source>
        <dbReference type="Pfam" id="PF06985"/>
    </source>
</evidence>
<dbReference type="Proteomes" id="UP000215289">
    <property type="component" value="Unassembled WGS sequence"/>
</dbReference>
<feature type="domain" description="Heterokaryon incompatibility" evidence="1">
    <location>
        <begin position="431"/>
        <end position="569"/>
    </location>
</feature>
<reference evidence="2 3" key="1">
    <citation type="submission" date="2018-08" db="EMBL/GenBank/DDBJ databases">
        <title>Draft genome sequences of two Aspergillus turcosus clinical strains isolated from bronchoalveolar lavage fluid: one azole-susceptible and the other azole-resistant.</title>
        <authorList>
            <person name="Parent-Michaud M."/>
            <person name="Dufresne P.J."/>
            <person name="Fournier E."/>
            <person name="Martineau C."/>
            <person name="Moreira S."/>
            <person name="Perkins V."/>
            <person name="De Repentigny L."/>
            <person name="Dufresne S.F."/>
        </authorList>
    </citation>
    <scope>NUCLEOTIDE SEQUENCE [LARGE SCALE GENOMIC DNA]</scope>
    <source>
        <strain evidence="2">HMR AF 1038</strain>
    </source>
</reference>
<evidence type="ECO:0000313" key="3">
    <source>
        <dbReference type="Proteomes" id="UP000215289"/>
    </source>
</evidence>
<dbReference type="PANTHER" id="PTHR33112">
    <property type="entry name" value="DOMAIN PROTEIN, PUTATIVE-RELATED"/>
    <property type="match status" value="1"/>
</dbReference>
<gene>
    <name evidence="2" type="ORF">CFD26_105327</name>
</gene>
<dbReference type="OrthoDB" id="5125733at2759"/>
<dbReference type="InterPro" id="IPR010730">
    <property type="entry name" value="HET"/>
</dbReference>
<sequence length="914" mass="102668">MDVLVCLAWSRWRASRRSQNRWSLAETVAPVLADAGLFAASSAVVMWAWFYLPERLPKSYGKWIGEVAKVDIRLVEALRRARRGVFVYGKETGQAPLLESMCEDYNWPIEWGDPKKTVPIPCEMVHMGCGPNCEKHAASRFARTFKFACATYIPLQIVFRLRSMKTMSSLGRALTDALRSSAFLASFVSIFYYSVCLARTRIGPKIFSRETVTPQMWDSGLCVGAGCLMCGWSILVESARKRQEIALFVAPRAAATVLPRYYDKKTCDALDLEQNDIKLGLFKDLLTRAENGCDACEFFCAVLQTSSRWTMRLDELAERVIFLDYSRLDVRKPTELGVSTYCSDDLCLDQCVSEDYEGLVDQQVDRVRRIPVDLRDEKCFRLVQDWTAECAAHSTCSKPVPVKLPENIIEIPADPAAAPRLGSSNGRSGSYVILSHYSQDFEPSIQREPGNTDFSAPLDVPSLPKTLADAIEIARKLGYQYLWTRSLCTSREEWGSDPARIAVIYGQAALMVSAEVAEDAGSGIFHDRQVFYSPALGCNKDKYLRQRLLRWTSQIEETPLAGRGWEIVERMLAPRILHVTRRQLIWECASGFQFEASGIVDKGRGSGQSRQRYVKGVVQPYIDRVFQGQIKEVGDVGEEVDVSTRVARLEAWHRCVDAFSTGSVSVPSDKLLAMAPLAAVINDGSLGEYIAGIWSSDIAFGLGWSRPYGILRPAPEYRAPTWSWASVDGTVSSHALYWPQDLMQEHAKDPSWLRKYQLRLVSHHITLADPQRPYGHVLDSSHVLVEGSCIGLKTLTRKLQGKEDFNLTLVLDHSQLFDCSCCSPRSADTQKADLDEFSSEIEHYFCMVIQGDAWRVEEGWDSRRGFCDLLLLKALGEAEVLMRIGSMRISVGSSTDPHTAFDALPWERRKLKLV</sequence>